<sequence>MLMISRNFQRVVQRPLYSTTRAYSHKPKDKKELIKDRIPFMPVINIPETDFAHNAFFSLHRPLLGLSNDDERPFFQTLTPQEVEEDAFTQYMMDLRPFEPPSEHSAREKDPIVEIMETAMSEPLHIDSSLPMFHMPDSDEVVNYLTKVQNIMAKQNQKTVGRRKRHGRHRVLVNKNKE</sequence>
<dbReference type="InParanoid" id="A0A162YGY6"/>
<dbReference type="EMBL" id="KV440971">
    <property type="protein sequence ID" value="OAD80605.1"/>
    <property type="molecule type" value="Genomic_DNA"/>
</dbReference>
<organism evidence="1 2">
    <name type="scientific">Phycomyces blakesleeanus (strain ATCC 8743b / DSM 1359 / FGSC 10004 / NBRC 33097 / NRRL 1555)</name>
    <dbReference type="NCBI Taxonomy" id="763407"/>
    <lineage>
        <taxon>Eukaryota</taxon>
        <taxon>Fungi</taxon>
        <taxon>Fungi incertae sedis</taxon>
        <taxon>Mucoromycota</taxon>
        <taxon>Mucoromycotina</taxon>
        <taxon>Mucoromycetes</taxon>
        <taxon>Mucorales</taxon>
        <taxon>Phycomycetaceae</taxon>
        <taxon>Phycomyces</taxon>
    </lineage>
</organism>
<evidence type="ECO:0000313" key="2">
    <source>
        <dbReference type="Proteomes" id="UP000077315"/>
    </source>
</evidence>
<dbReference type="OrthoDB" id="2429891at2759"/>
<dbReference type="Proteomes" id="UP000077315">
    <property type="component" value="Unassembled WGS sequence"/>
</dbReference>
<reference evidence="2" key="1">
    <citation type="submission" date="2015-06" db="EMBL/GenBank/DDBJ databases">
        <title>Expansion of signal transduction pathways in fungi by whole-genome duplication.</title>
        <authorList>
            <consortium name="DOE Joint Genome Institute"/>
            <person name="Corrochano L.M."/>
            <person name="Kuo A."/>
            <person name="Marcet-Houben M."/>
            <person name="Polaino S."/>
            <person name="Salamov A."/>
            <person name="Villalobos J.M."/>
            <person name="Alvarez M.I."/>
            <person name="Avalos J."/>
            <person name="Benito E.P."/>
            <person name="Benoit I."/>
            <person name="Burger G."/>
            <person name="Camino L.P."/>
            <person name="Canovas D."/>
            <person name="Cerda-Olmedo E."/>
            <person name="Cheng J.-F."/>
            <person name="Dominguez A."/>
            <person name="Elias M."/>
            <person name="Eslava A.P."/>
            <person name="Glaser F."/>
            <person name="Grimwood J."/>
            <person name="Gutierrez G."/>
            <person name="Heitman J."/>
            <person name="Henrissat B."/>
            <person name="Iturriaga E.A."/>
            <person name="Lang B.F."/>
            <person name="Lavin J.L."/>
            <person name="Lee S."/>
            <person name="Li W."/>
            <person name="Lindquist E."/>
            <person name="Lopez-Garcia S."/>
            <person name="Luque E.M."/>
            <person name="Marcos A.T."/>
            <person name="Martin J."/>
            <person name="McCluskey K."/>
            <person name="Medina H.R."/>
            <person name="Miralles-Duran A."/>
            <person name="Miyazaki A."/>
            <person name="Munoz-Torres E."/>
            <person name="Oguiza J.A."/>
            <person name="Ohm R."/>
            <person name="Olmedo M."/>
            <person name="Orejas M."/>
            <person name="Ortiz-Castellanos L."/>
            <person name="Pisabarro A.G."/>
            <person name="Rodriguez-Romero J."/>
            <person name="Ruiz-Herrera J."/>
            <person name="Ruiz-Vazquez R."/>
            <person name="Sanz C."/>
            <person name="Schackwitz W."/>
            <person name="Schmutz J."/>
            <person name="Shahriari M."/>
            <person name="Shelest E."/>
            <person name="Silva-Franco F."/>
            <person name="Soanes D."/>
            <person name="Syed K."/>
            <person name="Tagua V.G."/>
            <person name="Talbot N.J."/>
            <person name="Thon M."/>
            <person name="De vries R.P."/>
            <person name="Wiebenga A."/>
            <person name="Yadav J.S."/>
            <person name="Braun E.L."/>
            <person name="Baker S."/>
            <person name="Garre V."/>
            <person name="Horwitz B."/>
            <person name="Torres-Martinez S."/>
            <person name="Idnurm A."/>
            <person name="Herrera-Estrella A."/>
            <person name="Gabaldon T."/>
            <person name="Grigoriev I.V."/>
        </authorList>
    </citation>
    <scope>NUCLEOTIDE SEQUENCE [LARGE SCALE GENOMIC DNA]</scope>
    <source>
        <strain evidence="2">NRRL 1555(-)</strain>
    </source>
</reference>
<evidence type="ECO:0000313" key="1">
    <source>
        <dbReference type="EMBL" id="OAD80605.1"/>
    </source>
</evidence>
<name>A0A162YGY6_PHYB8</name>
<dbReference type="GeneID" id="28999830"/>
<accession>A0A162YGY6</accession>
<dbReference type="VEuPathDB" id="FungiDB:PHYBLDRAFT_184372"/>
<gene>
    <name evidence="1" type="ORF">PHYBLDRAFT_184372</name>
</gene>
<protein>
    <submittedName>
        <fullName evidence="1">Uncharacterized protein</fullName>
    </submittedName>
</protein>
<keyword evidence="2" id="KW-1185">Reference proteome</keyword>
<dbReference type="RefSeq" id="XP_018298645.1">
    <property type="nucleotide sequence ID" value="XM_018438924.1"/>
</dbReference>
<dbReference type="AlphaFoldDB" id="A0A162YGY6"/>
<proteinExistence type="predicted"/>